<evidence type="ECO:0000256" key="7">
    <source>
        <dbReference type="ARBA" id="ARBA00023002"/>
    </source>
</evidence>
<keyword evidence="3 11" id="KW-0349">Heme</keyword>
<name>A0AAN7EL55_QUERU</name>
<evidence type="ECO:0000256" key="5">
    <source>
        <dbReference type="ARBA" id="ARBA00022723"/>
    </source>
</evidence>
<feature type="binding site" description="axial binding residue" evidence="11">
    <location>
        <position position="462"/>
    </location>
    <ligand>
        <name>heme</name>
        <dbReference type="ChEBI" id="CHEBI:30413"/>
    </ligand>
    <ligandPart>
        <name>Fe</name>
        <dbReference type="ChEBI" id="CHEBI:18248"/>
    </ligandPart>
</feature>
<keyword evidence="10" id="KW-0472">Membrane</keyword>
<gene>
    <name evidence="13" type="ORF">RGQ29_031740</name>
</gene>
<dbReference type="EMBL" id="JAXUIC010000009">
    <property type="protein sequence ID" value="KAK4573912.1"/>
    <property type="molecule type" value="Genomic_DNA"/>
</dbReference>
<keyword evidence="9 12" id="KW-0503">Monooxygenase</keyword>
<keyword evidence="4" id="KW-0812">Transmembrane</keyword>
<evidence type="ECO:0000256" key="8">
    <source>
        <dbReference type="ARBA" id="ARBA00023004"/>
    </source>
</evidence>
<organism evidence="13 14">
    <name type="scientific">Quercus rubra</name>
    <name type="common">Northern red oak</name>
    <name type="synonym">Quercus borealis</name>
    <dbReference type="NCBI Taxonomy" id="3512"/>
    <lineage>
        <taxon>Eukaryota</taxon>
        <taxon>Viridiplantae</taxon>
        <taxon>Streptophyta</taxon>
        <taxon>Embryophyta</taxon>
        <taxon>Tracheophyta</taxon>
        <taxon>Spermatophyta</taxon>
        <taxon>Magnoliopsida</taxon>
        <taxon>eudicotyledons</taxon>
        <taxon>Gunneridae</taxon>
        <taxon>Pentapetalae</taxon>
        <taxon>rosids</taxon>
        <taxon>fabids</taxon>
        <taxon>Fagales</taxon>
        <taxon>Fagaceae</taxon>
        <taxon>Quercus</taxon>
    </lineage>
</organism>
<dbReference type="InterPro" id="IPR001128">
    <property type="entry name" value="Cyt_P450"/>
</dbReference>
<dbReference type="GO" id="GO:0016020">
    <property type="term" value="C:membrane"/>
    <property type="evidence" value="ECO:0007669"/>
    <property type="project" value="UniProtKB-SubCell"/>
</dbReference>
<accession>A0AAN7EL55</accession>
<keyword evidence="8 11" id="KW-0408">Iron</keyword>
<comment type="caution">
    <text evidence="13">The sequence shown here is derived from an EMBL/GenBank/DDBJ whole genome shotgun (WGS) entry which is preliminary data.</text>
</comment>
<keyword evidence="7 12" id="KW-0560">Oxidoreductase</keyword>
<dbReference type="GO" id="GO:0005506">
    <property type="term" value="F:iron ion binding"/>
    <property type="evidence" value="ECO:0007669"/>
    <property type="project" value="InterPro"/>
</dbReference>
<dbReference type="InterPro" id="IPR002401">
    <property type="entry name" value="Cyt_P450_E_grp-I"/>
</dbReference>
<dbReference type="PRINTS" id="PR00463">
    <property type="entry name" value="EP450I"/>
</dbReference>
<sequence length="528" mass="59411">MEIASHLLAIAGFFLLALLYNQWRVRIGSHKIKGMLAPESSGALPIIGHLHKLRGQNPIARTLGAMADKDGPIFMIRLGMKPALVISSHEAVKECFTTNDKAFAARPMSSQGKHLGYNYAILGFSSYGKYWLKIRKLIKLELLSSRRLETLKNVQVFEVETVIKDLYTLCKSKEGNQANVVISEWVERLTFNIITRMIAGKRYFDSFSHGNDGEAQAAQRIGKNIKAFMYAAGVPIISDLIPFLGCFDLLGQVKSMKRIARELDSVAGSWIEEHSMRRLKGSEPTNKLDFIDVMLSEIEDDAFGYTRETIIKATAMSLILGGFETTSLTLTWLLSILLNNKHALKQAQEELDLKVGRDRWVDDHDIKDLVYIQAIVKETLRLYPPSPLSVPHEAMEDCHVCGYYVPKGTRLLVNVWKLHRDPRIWEDPEKFLPERFLTSHASIDASGQHFEFIPFGSGRRFCPGYTIAFQVSYLAAARLLQGFEFTTPSNMPVDMTEGLGITLPKATPLEALLTPRLASKLYQSQTEI</sequence>
<keyword evidence="5 11" id="KW-0479">Metal-binding</keyword>
<dbReference type="Pfam" id="PF00067">
    <property type="entry name" value="p450"/>
    <property type="match status" value="1"/>
</dbReference>
<evidence type="ECO:0000256" key="6">
    <source>
        <dbReference type="ARBA" id="ARBA00022989"/>
    </source>
</evidence>
<dbReference type="PANTHER" id="PTHR47947:SF1">
    <property type="entry name" value="CYTOCHROME P450 82E3"/>
    <property type="match status" value="1"/>
</dbReference>
<evidence type="ECO:0000256" key="3">
    <source>
        <dbReference type="ARBA" id="ARBA00022617"/>
    </source>
</evidence>
<evidence type="ECO:0000313" key="14">
    <source>
        <dbReference type="Proteomes" id="UP001324115"/>
    </source>
</evidence>
<comment type="similarity">
    <text evidence="2 12">Belongs to the cytochrome P450 family.</text>
</comment>
<proteinExistence type="inferred from homology"/>
<evidence type="ECO:0000256" key="2">
    <source>
        <dbReference type="ARBA" id="ARBA00010617"/>
    </source>
</evidence>
<dbReference type="GO" id="GO:0004497">
    <property type="term" value="F:monooxygenase activity"/>
    <property type="evidence" value="ECO:0007669"/>
    <property type="project" value="UniProtKB-KW"/>
</dbReference>
<evidence type="ECO:0000256" key="10">
    <source>
        <dbReference type="ARBA" id="ARBA00023136"/>
    </source>
</evidence>
<evidence type="ECO:0008006" key="15">
    <source>
        <dbReference type="Google" id="ProtNLM"/>
    </source>
</evidence>
<protein>
    <recommendedName>
        <fullName evidence="15">Cytochrome P450</fullName>
    </recommendedName>
</protein>
<dbReference type="PANTHER" id="PTHR47947">
    <property type="entry name" value="CYTOCHROME P450 82C3-RELATED"/>
    <property type="match status" value="1"/>
</dbReference>
<evidence type="ECO:0000256" key="11">
    <source>
        <dbReference type="PIRSR" id="PIRSR602401-1"/>
    </source>
</evidence>
<dbReference type="SUPFAM" id="SSF48264">
    <property type="entry name" value="Cytochrome P450"/>
    <property type="match status" value="1"/>
</dbReference>
<dbReference type="Gene3D" id="1.10.630.10">
    <property type="entry name" value="Cytochrome P450"/>
    <property type="match status" value="1"/>
</dbReference>
<comment type="subcellular location">
    <subcellularLocation>
        <location evidence="1">Membrane</location>
        <topology evidence="1">Single-pass membrane protein</topology>
    </subcellularLocation>
</comment>
<dbReference type="FunFam" id="1.10.630.10:FF:000026">
    <property type="entry name" value="Cytochrome P450 82C4"/>
    <property type="match status" value="1"/>
</dbReference>
<dbReference type="InterPro" id="IPR036396">
    <property type="entry name" value="Cyt_P450_sf"/>
</dbReference>
<evidence type="ECO:0000256" key="12">
    <source>
        <dbReference type="RuleBase" id="RU000461"/>
    </source>
</evidence>
<keyword evidence="14" id="KW-1185">Reference proteome</keyword>
<dbReference type="GO" id="GO:0016705">
    <property type="term" value="F:oxidoreductase activity, acting on paired donors, with incorporation or reduction of molecular oxygen"/>
    <property type="evidence" value="ECO:0007669"/>
    <property type="project" value="InterPro"/>
</dbReference>
<comment type="cofactor">
    <cofactor evidence="11">
        <name>heme</name>
        <dbReference type="ChEBI" id="CHEBI:30413"/>
    </cofactor>
</comment>
<evidence type="ECO:0000256" key="9">
    <source>
        <dbReference type="ARBA" id="ARBA00023033"/>
    </source>
</evidence>
<dbReference type="AlphaFoldDB" id="A0AAN7EL55"/>
<reference evidence="13 14" key="1">
    <citation type="journal article" date="2023" name="G3 (Bethesda)">
        <title>A haplotype-resolved chromosome-scale genome for Quercus rubra L. provides insights into the genetics of adaptive traits for red oak species.</title>
        <authorList>
            <person name="Kapoor B."/>
            <person name="Jenkins J."/>
            <person name="Schmutz J."/>
            <person name="Zhebentyayeva T."/>
            <person name="Kuelheim C."/>
            <person name="Coggeshall M."/>
            <person name="Heim C."/>
            <person name="Lasky J.R."/>
            <person name="Leites L."/>
            <person name="Islam-Faridi N."/>
            <person name="Romero-Severson J."/>
            <person name="DeLeo V.L."/>
            <person name="Lucas S.M."/>
            <person name="Lazic D."/>
            <person name="Gailing O."/>
            <person name="Carlson J."/>
            <person name="Staton M."/>
        </authorList>
    </citation>
    <scope>NUCLEOTIDE SEQUENCE [LARGE SCALE GENOMIC DNA]</scope>
    <source>
        <strain evidence="13">Pseudo-F2</strain>
    </source>
</reference>
<dbReference type="InterPro" id="IPR017972">
    <property type="entry name" value="Cyt_P450_CS"/>
</dbReference>
<dbReference type="PROSITE" id="PS00086">
    <property type="entry name" value="CYTOCHROME_P450"/>
    <property type="match status" value="1"/>
</dbReference>
<dbReference type="CDD" id="cd20654">
    <property type="entry name" value="CYP82"/>
    <property type="match status" value="1"/>
</dbReference>
<dbReference type="GO" id="GO:0020037">
    <property type="term" value="F:heme binding"/>
    <property type="evidence" value="ECO:0007669"/>
    <property type="project" value="InterPro"/>
</dbReference>
<evidence type="ECO:0000313" key="13">
    <source>
        <dbReference type="EMBL" id="KAK4573912.1"/>
    </source>
</evidence>
<evidence type="ECO:0000256" key="4">
    <source>
        <dbReference type="ARBA" id="ARBA00022692"/>
    </source>
</evidence>
<dbReference type="PRINTS" id="PR00385">
    <property type="entry name" value="P450"/>
</dbReference>
<evidence type="ECO:0000256" key="1">
    <source>
        <dbReference type="ARBA" id="ARBA00004167"/>
    </source>
</evidence>
<keyword evidence="6" id="KW-1133">Transmembrane helix</keyword>
<dbReference type="InterPro" id="IPR050651">
    <property type="entry name" value="Plant_Cytochrome_P450_Monoox"/>
</dbReference>
<dbReference type="Proteomes" id="UP001324115">
    <property type="component" value="Unassembled WGS sequence"/>
</dbReference>